<evidence type="ECO:0000259" key="6">
    <source>
        <dbReference type="PROSITE" id="PS50983"/>
    </source>
</evidence>
<feature type="domain" description="Fe/B12 periplasmic-binding" evidence="6">
    <location>
        <begin position="1"/>
        <end position="239"/>
    </location>
</feature>
<evidence type="ECO:0000256" key="2">
    <source>
        <dbReference type="ARBA" id="ARBA00022448"/>
    </source>
</evidence>
<keyword evidence="4 7" id="KW-0067">ATP-binding</keyword>
<dbReference type="InterPro" id="IPR050153">
    <property type="entry name" value="Metal_Ion_Import_ABC"/>
</dbReference>
<dbReference type="Pfam" id="PF01497">
    <property type="entry name" value="Peripla_BP_2"/>
    <property type="match status" value="1"/>
</dbReference>
<keyword evidence="2" id="KW-0813">Transport</keyword>
<sequence>MPGDLTAVNIESLLALHPQVVFVANYAPADMIAQIEQAGIPVVAISLRREPAAQAGKINPVLENEDRVYNLGLQDGIRLIGKVMGREAQADAMVKDVFQQRALVAKRLQDIPEDQRVRVYMANPDLTTYGSGKYTGLMMQHAGAVNVAAKDIPPFAYKVLDIVLMGRARHVGLFRAPSAEDHQLAKQALYSLDMLAFADREFGSLSGGQRQLVLIARALAMACEVLILDEPTSALDLHHQDRVLTLIDQLAGDRQMAVIFSTHQPNHAHAVADRALLLGAEGRHQLGSCQQVLTADNLSPLFHLPIERVSIPFAGSQLETLVPIFHSQRERNRE</sequence>
<feature type="domain" description="ABC transporter" evidence="5">
    <location>
        <begin position="47"/>
        <end position="305"/>
    </location>
</feature>
<proteinExistence type="inferred from homology"/>
<gene>
    <name evidence="7" type="ORF">NCTC13193_01785</name>
</gene>
<dbReference type="GO" id="GO:0016887">
    <property type="term" value="F:ATP hydrolysis activity"/>
    <property type="evidence" value="ECO:0007669"/>
    <property type="project" value="InterPro"/>
</dbReference>
<protein>
    <submittedName>
        <fullName evidence="7">Hemin importer ATP-binding subunit</fullName>
    </submittedName>
</protein>
<evidence type="ECO:0000313" key="8">
    <source>
        <dbReference type="Proteomes" id="UP000270487"/>
    </source>
</evidence>
<dbReference type="SUPFAM" id="SSF52540">
    <property type="entry name" value="P-loop containing nucleoside triphosphate hydrolases"/>
    <property type="match status" value="1"/>
</dbReference>
<accession>A0A448SGJ2</accession>
<comment type="similarity">
    <text evidence="1">Belongs to the ABC transporter superfamily.</text>
</comment>
<dbReference type="InterPro" id="IPR002491">
    <property type="entry name" value="ABC_transptr_periplasmic_BD"/>
</dbReference>
<dbReference type="Proteomes" id="UP000270487">
    <property type="component" value="Chromosome"/>
</dbReference>
<dbReference type="GO" id="GO:0005524">
    <property type="term" value="F:ATP binding"/>
    <property type="evidence" value="ECO:0007669"/>
    <property type="project" value="UniProtKB-KW"/>
</dbReference>
<dbReference type="AlphaFoldDB" id="A0A448SGJ2"/>
<dbReference type="PANTHER" id="PTHR42734">
    <property type="entry name" value="METAL TRANSPORT SYSTEM ATP-BINDING PROTEIN TM_0124-RELATED"/>
    <property type="match status" value="1"/>
</dbReference>
<evidence type="ECO:0000313" key="7">
    <source>
        <dbReference type="EMBL" id="VEI66878.1"/>
    </source>
</evidence>
<evidence type="ECO:0000259" key="5">
    <source>
        <dbReference type="PROSITE" id="PS50893"/>
    </source>
</evidence>
<dbReference type="PROSITE" id="PS50893">
    <property type="entry name" value="ABC_TRANSPORTER_2"/>
    <property type="match status" value="1"/>
</dbReference>
<dbReference type="InterPro" id="IPR003439">
    <property type="entry name" value="ABC_transporter-like_ATP-bd"/>
</dbReference>
<dbReference type="SUPFAM" id="SSF53807">
    <property type="entry name" value="Helical backbone' metal receptor"/>
    <property type="match status" value="1"/>
</dbReference>
<evidence type="ECO:0000256" key="1">
    <source>
        <dbReference type="ARBA" id="ARBA00005417"/>
    </source>
</evidence>
<dbReference type="Pfam" id="PF00005">
    <property type="entry name" value="ABC_tran"/>
    <property type="match status" value="1"/>
</dbReference>
<dbReference type="Gene3D" id="3.40.50.300">
    <property type="entry name" value="P-loop containing nucleotide triphosphate hydrolases"/>
    <property type="match status" value="1"/>
</dbReference>
<dbReference type="InterPro" id="IPR027417">
    <property type="entry name" value="P-loop_NTPase"/>
</dbReference>
<organism evidence="7 8">
    <name type="scientific">Serratia fonticola</name>
    <dbReference type="NCBI Taxonomy" id="47917"/>
    <lineage>
        <taxon>Bacteria</taxon>
        <taxon>Pseudomonadati</taxon>
        <taxon>Pseudomonadota</taxon>
        <taxon>Gammaproteobacteria</taxon>
        <taxon>Enterobacterales</taxon>
        <taxon>Yersiniaceae</taxon>
        <taxon>Serratia</taxon>
    </lineage>
</organism>
<dbReference type="PANTHER" id="PTHR42734:SF6">
    <property type="entry name" value="MOLYBDATE IMPORT ATP-BINDING PROTEIN MOLC"/>
    <property type="match status" value="1"/>
</dbReference>
<evidence type="ECO:0000256" key="4">
    <source>
        <dbReference type="ARBA" id="ARBA00022840"/>
    </source>
</evidence>
<reference evidence="7 8" key="1">
    <citation type="submission" date="2018-12" db="EMBL/GenBank/DDBJ databases">
        <authorList>
            <consortium name="Pathogen Informatics"/>
        </authorList>
    </citation>
    <scope>NUCLEOTIDE SEQUENCE [LARGE SCALE GENOMIC DNA]</scope>
    <source>
        <strain evidence="7 8">NCTC13193</strain>
    </source>
</reference>
<keyword evidence="3" id="KW-0547">Nucleotide-binding</keyword>
<dbReference type="PROSITE" id="PS00211">
    <property type="entry name" value="ABC_TRANSPORTER_1"/>
    <property type="match status" value="1"/>
</dbReference>
<dbReference type="PROSITE" id="PS50983">
    <property type="entry name" value="FE_B12_PBP"/>
    <property type="match status" value="1"/>
</dbReference>
<dbReference type="Gene3D" id="3.40.50.1980">
    <property type="entry name" value="Nitrogenase molybdenum iron protein domain"/>
    <property type="match status" value="2"/>
</dbReference>
<dbReference type="EMBL" id="LR134492">
    <property type="protein sequence ID" value="VEI66878.1"/>
    <property type="molecule type" value="Genomic_DNA"/>
</dbReference>
<dbReference type="InterPro" id="IPR017871">
    <property type="entry name" value="ABC_transporter-like_CS"/>
</dbReference>
<name>A0A448SGJ2_SERFO</name>
<evidence type="ECO:0000256" key="3">
    <source>
        <dbReference type="ARBA" id="ARBA00022741"/>
    </source>
</evidence>